<feature type="region of interest" description="Disordered" evidence="2">
    <location>
        <begin position="235"/>
        <end position="379"/>
    </location>
</feature>
<gene>
    <name evidence="3" type="ORF">LTR24_004513</name>
</gene>
<feature type="compositionally biased region" description="Low complexity" evidence="2">
    <location>
        <begin position="361"/>
        <end position="377"/>
    </location>
</feature>
<accession>A0ABR0KBI4</accession>
<feature type="compositionally biased region" description="Basic and acidic residues" evidence="2">
    <location>
        <begin position="270"/>
        <end position="279"/>
    </location>
</feature>
<feature type="compositionally biased region" description="Polar residues" evidence="2">
    <location>
        <begin position="401"/>
        <end position="419"/>
    </location>
</feature>
<evidence type="ECO:0000313" key="3">
    <source>
        <dbReference type="EMBL" id="KAK5093110.1"/>
    </source>
</evidence>
<dbReference type="Proteomes" id="UP001345013">
    <property type="component" value="Unassembled WGS sequence"/>
</dbReference>
<feature type="region of interest" description="Disordered" evidence="2">
    <location>
        <begin position="393"/>
        <end position="459"/>
    </location>
</feature>
<feature type="region of interest" description="Disordered" evidence="2">
    <location>
        <begin position="14"/>
        <end position="67"/>
    </location>
</feature>
<evidence type="ECO:0000256" key="1">
    <source>
        <dbReference type="SAM" id="Coils"/>
    </source>
</evidence>
<feature type="compositionally biased region" description="Polar residues" evidence="2">
    <location>
        <begin position="54"/>
        <end position="67"/>
    </location>
</feature>
<reference evidence="3 4" key="1">
    <citation type="submission" date="2023-08" db="EMBL/GenBank/DDBJ databases">
        <title>Black Yeasts Isolated from many extreme environments.</title>
        <authorList>
            <person name="Coleine C."/>
            <person name="Stajich J.E."/>
            <person name="Selbmann L."/>
        </authorList>
    </citation>
    <scope>NUCLEOTIDE SEQUENCE [LARGE SCALE GENOMIC DNA]</scope>
    <source>
        <strain evidence="3 4">CCFEE 5885</strain>
    </source>
</reference>
<protein>
    <submittedName>
        <fullName evidence="3">Uncharacterized protein</fullName>
    </submittedName>
</protein>
<keyword evidence="1" id="KW-0175">Coiled coil</keyword>
<feature type="coiled-coil region" evidence="1">
    <location>
        <begin position="112"/>
        <end position="159"/>
    </location>
</feature>
<evidence type="ECO:0000313" key="4">
    <source>
        <dbReference type="Proteomes" id="UP001345013"/>
    </source>
</evidence>
<name>A0ABR0KBI4_9EURO</name>
<dbReference type="EMBL" id="JAVRRG010000047">
    <property type="protein sequence ID" value="KAK5093110.1"/>
    <property type="molecule type" value="Genomic_DNA"/>
</dbReference>
<comment type="caution">
    <text evidence="3">The sequence shown here is derived from an EMBL/GenBank/DDBJ whole genome shotgun (WGS) entry which is preliminary data.</text>
</comment>
<feature type="compositionally biased region" description="Polar residues" evidence="2">
    <location>
        <begin position="20"/>
        <end position="36"/>
    </location>
</feature>
<proteinExistence type="predicted"/>
<evidence type="ECO:0000256" key="2">
    <source>
        <dbReference type="SAM" id="MobiDB-lite"/>
    </source>
</evidence>
<keyword evidence="4" id="KW-1185">Reference proteome</keyword>
<sequence>MVLSLPIEAITSFSQKRKNSATTQPGDDSGSPQSYPDEQLRSSRAAWKRRKKVPSNTNTKLNQDFANDGYESSSTHISVTTDGGFLHKVDAELIKDRVIRLQRTKTVEQLSYELAERQLQEDENSAKEVNISQIRRDAKNEHRNLQAKHKEEIDELKKGQLVKDKDVVEAELMLEGMVHRFAGTAEYLLRLGEELKKERFGANNGEDHFKTLERVAGVIQDFEDFHDMKEFVVPDDETLDDGSGSVTGEADHEEVDDRTDSIDDMFGRGYRTETPDHEVPSPQAVLSMGAQSKFPRQRMPRDSSLLTSGAKPKPAVPQRKPAGSRTIKAGSKTADQLSKPASVGDKVVAEGDVVTQRQVRPSQPLAAKAPAKASPPLTQHSVEEIAALKAKLKGSAYREAPTTQSTATKPQNDVNTPIEYSSDEENQPPGGAPKPFPKTAPMRPVEHSGLASILKSIQP</sequence>
<organism evidence="3 4">
    <name type="scientific">Lithohypha guttulata</name>
    <dbReference type="NCBI Taxonomy" id="1690604"/>
    <lineage>
        <taxon>Eukaryota</taxon>
        <taxon>Fungi</taxon>
        <taxon>Dikarya</taxon>
        <taxon>Ascomycota</taxon>
        <taxon>Pezizomycotina</taxon>
        <taxon>Eurotiomycetes</taxon>
        <taxon>Chaetothyriomycetidae</taxon>
        <taxon>Chaetothyriales</taxon>
        <taxon>Trichomeriaceae</taxon>
        <taxon>Lithohypha</taxon>
    </lineage>
</organism>